<dbReference type="SUPFAM" id="SSF53474">
    <property type="entry name" value="alpha/beta-Hydrolases"/>
    <property type="match status" value="1"/>
</dbReference>
<sequence length="223" mass="26079">MKVLAFPFAGGNKYSFDFLRPNLNQKIQFKVLEYAGRGERISEKPMESIDSIVDDLWQSTLNFIKDTPYIIYGHSMGALIAFLMCHQIQKKGLKKPSKLIVSGRKPFYPEKKEKIWCYPSEQFWNELISLGGIPEEIQQETSLREFFEPIIRADFKAVEEYFHGRMHTLDIPIEVLYGDEELDGEDDYLGWNKKTTNTVNFYPFKGNHFFIHNHAQVIANHFI</sequence>
<dbReference type="InterPro" id="IPR012223">
    <property type="entry name" value="TEII"/>
</dbReference>
<dbReference type="PANTHER" id="PTHR11487:SF0">
    <property type="entry name" value="S-ACYL FATTY ACID SYNTHASE THIOESTERASE, MEDIUM CHAIN"/>
    <property type="match status" value="1"/>
</dbReference>
<name>A0ABX5PW62_9FLAO</name>
<accession>A0ABX5PW62</accession>
<evidence type="ECO:0000313" key="4">
    <source>
        <dbReference type="Proteomes" id="UP000248584"/>
    </source>
</evidence>
<protein>
    <submittedName>
        <fullName evidence="3">Surfactin synthase thioesterase subunit</fullName>
    </submittedName>
</protein>
<dbReference type="RefSeq" id="WP_015360771.1">
    <property type="nucleotide sequence ID" value="NZ_QKZR01000004.1"/>
</dbReference>
<reference evidence="3 4" key="1">
    <citation type="submission" date="2018-06" db="EMBL/GenBank/DDBJ databases">
        <title>Genomic Encyclopedia of Archaeal and Bacterial Type Strains, Phase II (KMG-II): from individual species to whole genera.</title>
        <authorList>
            <person name="Goeker M."/>
        </authorList>
    </citation>
    <scope>NUCLEOTIDE SEQUENCE [LARGE SCALE GENOMIC DNA]</scope>
    <source>
        <strain evidence="3 4">DSM 17205</strain>
    </source>
</reference>
<dbReference type="InterPro" id="IPR001031">
    <property type="entry name" value="Thioesterase"/>
</dbReference>
<evidence type="ECO:0000259" key="2">
    <source>
        <dbReference type="Pfam" id="PF00975"/>
    </source>
</evidence>
<organism evidence="3 4">
    <name type="scientific">Nonlabens dokdonensis</name>
    <dbReference type="NCBI Taxonomy" id="328515"/>
    <lineage>
        <taxon>Bacteria</taxon>
        <taxon>Pseudomonadati</taxon>
        <taxon>Bacteroidota</taxon>
        <taxon>Flavobacteriia</taxon>
        <taxon>Flavobacteriales</taxon>
        <taxon>Flavobacteriaceae</taxon>
        <taxon>Nonlabens</taxon>
    </lineage>
</organism>
<comment type="similarity">
    <text evidence="1">Belongs to the thioesterase family.</text>
</comment>
<keyword evidence="4" id="KW-1185">Reference proteome</keyword>
<dbReference type="PANTHER" id="PTHR11487">
    <property type="entry name" value="THIOESTERASE"/>
    <property type="match status" value="1"/>
</dbReference>
<dbReference type="EMBL" id="QKZR01000004">
    <property type="protein sequence ID" value="PZX38990.1"/>
    <property type="molecule type" value="Genomic_DNA"/>
</dbReference>
<gene>
    <name evidence="3" type="ORF">LX97_02355</name>
</gene>
<comment type="caution">
    <text evidence="3">The sequence shown here is derived from an EMBL/GenBank/DDBJ whole genome shotgun (WGS) entry which is preliminary data.</text>
</comment>
<dbReference type="InterPro" id="IPR029058">
    <property type="entry name" value="AB_hydrolase_fold"/>
</dbReference>
<feature type="domain" description="Thioesterase" evidence="2">
    <location>
        <begin position="3"/>
        <end position="221"/>
    </location>
</feature>
<proteinExistence type="inferred from homology"/>
<evidence type="ECO:0000313" key="3">
    <source>
        <dbReference type="EMBL" id="PZX38990.1"/>
    </source>
</evidence>
<dbReference type="Pfam" id="PF00975">
    <property type="entry name" value="Thioesterase"/>
    <property type="match status" value="1"/>
</dbReference>
<evidence type="ECO:0000256" key="1">
    <source>
        <dbReference type="ARBA" id="ARBA00007169"/>
    </source>
</evidence>
<dbReference type="Gene3D" id="3.40.50.1820">
    <property type="entry name" value="alpha/beta hydrolase"/>
    <property type="match status" value="1"/>
</dbReference>
<dbReference type="Proteomes" id="UP000248584">
    <property type="component" value="Unassembled WGS sequence"/>
</dbReference>